<evidence type="ECO:0000313" key="1">
    <source>
        <dbReference type="EMBL" id="MFC3860267.1"/>
    </source>
</evidence>
<name>A0ABV8A7Y1_9DEIO</name>
<accession>A0ABV8A7Y1</accession>
<dbReference type="RefSeq" id="WP_380076419.1">
    <property type="nucleotide sequence ID" value="NZ_JBHRZF010000058.1"/>
</dbReference>
<gene>
    <name evidence="1" type="ORF">ACFOPQ_05750</name>
</gene>
<proteinExistence type="predicted"/>
<dbReference type="EMBL" id="JBHRZF010000058">
    <property type="protein sequence ID" value="MFC3860267.1"/>
    <property type="molecule type" value="Genomic_DNA"/>
</dbReference>
<keyword evidence="2" id="KW-1185">Reference proteome</keyword>
<dbReference type="Proteomes" id="UP001595748">
    <property type="component" value="Unassembled WGS sequence"/>
</dbReference>
<organism evidence="1 2">
    <name type="scientific">Deinococcus antarcticus</name>
    <dbReference type="NCBI Taxonomy" id="1298767"/>
    <lineage>
        <taxon>Bacteria</taxon>
        <taxon>Thermotogati</taxon>
        <taxon>Deinococcota</taxon>
        <taxon>Deinococci</taxon>
        <taxon>Deinococcales</taxon>
        <taxon>Deinococcaceae</taxon>
        <taxon>Deinococcus</taxon>
    </lineage>
</organism>
<comment type="caution">
    <text evidence="1">The sequence shown here is derived from an EMBL/GenBank/DDBJ whole genome shotgun (WGS) entry which is preliminary data.</text>
</comment>
<reference evidence="2" key="1">
    <citation type="journal article" date="2019" name="Int. J. Syst. Evol. Microbiol.">
        <title>The Global Catalogue of Microorganisms (GCM) 10K type strain sequencing project: providing services to taxonomists for standard genome sequencing and annotation.</title>
        <authorList>
            <consortium name="The Broad Institute Genomics Platform"/>
            <consortium name="The Broad Institute Genome Sequencing Center for Infectious Disease"/>
            <person name="Wu L."/>
            <person name="Ma J."/>
        </authorList>
    </citation>
    <scope>NUCLEOTIDE SEQUENCE [LARGE SCALE GENOMIC DNA]</scope>
    <source>
        <strain evidence="2">CCTCC AB 2013263</strain>
    </source>
</reference>
<sequence length="201" mass="21077">MSSALSSLLTYFTPLASDVFDDDGVVTLLTPGTNILALNATYCEGGCPPAPRSWLRVSPEVLPGRDVGGVRVGTYEPAGDETRTVVEQVSRLHLAAWAGVLAGAYDTPQWASLIARHLALKLEGDLQSVLLMAYAGAEAVGALLWRENAAHLWGTLDASVDVPLLNAAADLSSSPLLVSVPDQSRVPVQGAEILTFTLTGP</sequence>
<protein>
    <submittedName>
        <fullName evidence="1">Uncharacterized protein</fullName>
    </submittedName>
</protein>
<evidence type="ECO:0000313" key="2">
    <source>
        <dbReference type="Proteomes" id="UP001595748"/>
    </source>
</evidence>